<evidence type="ECO:0008006" key="4">
    <source>
        <dbReference type="Google" id="ProtNLM"/>
    </source>
</evidence>
<dbReference type="Proteomes" id="UP001500620">
    <property type="component" value="Unassembled WGS sequence"/>
</dbReference>
<reference evidence="3" key="1">
    <citation type="journal article" date="2019" name="Int. J. Syst. Evol. Microbiol.">
        <title>The Global Catalogue of Microorganisms (GCM) 10K type strain sequencing project: providing services to taxonomists for standard genome sequencing and annotation.</title>
        <authorList>
            <consortium name="The Broad Institute Genomics Platform"/>
            <consortium name="The Broad Institute Genome Sequencing Center for Infectious Disease"/>
            <person name="Wu L."/>
            <person name="Ma J."/>
        </authorList>
    </citation>
    <scope>NUCLEOTIDE SEQUENCE [LARGE SCALE GENOMIC DNA]</scope>
    <source>
        <strain evidence="3">JCM 17441</strain>
    </source>
</reference>
<accession>A0ABP8DBL3</accession>
<proteinExistence type="predicted"/>
<keyword evidence="3" id="KW-1185">Reference proteome</keyword>
<evidence type="ECO:0000313" key="2">
    <source>
        <dbReference type="EMBL" id="GAA4251980.1"/>
    </source>
</evidence>
<evidence type="ECO:0000256" key="1">
    <source>
        <dbReference type="SAM" id="MobiDB-lite"/>
    </source>
</evidence>
<evidence type="ECO:0000313" key="3">
    <source>
        <dbReference type="Proteomes" id="UP001500620"/>
    </source>
</evidence>
<dbReference type="RefSeq" id="WP_345129252.1">
    <property type="nucleotide sequence ID" value="NZ_BAABAT010000012.1"/>
</dbReference>
<sequence>MPDVQAPAPPAGPALRVPVRFAGTGAGLGELSWGQREIWLTILRQRSWLPIGGWSRLAPGTTVADVAGELRWIMRRYPTMRTRLRFAADGRSGSDRAKLSEPDLPPGEALQSVAATGTIALDVYDCPDDADPEAFVVALDARDRARPYDFVEEWPVRMAVVRHRGAPTHLSTVMTHLVTDGLGGRIFLAEVADRAAAPADTGTPPLEQARWQGSPAGQRQNASALRHWERTLRRQPAPPAPSTVDGPRHYRGELRARALPLALHVLSERADADSSQVLMTLLALASATEDAPAVLRPMVSNRFRRGLERVVAMVAQRGICAADVAGVPFAEALRRVGAAAMAAYKYAYVDPADAIALAGRLGADPEAGVWFNDRRVATRQGFAGAVPTADDLRAAPASDFRWTVAQDDPFDPLSVDVDDAAGGFLLTVFTDAGRLAPAGAEALVRRVEALGVQEAIRLLESEQS</sequence>
<dbReference type="EMBL" id="BAABAT010000012">
    <property type="protein sequence ID" value="GAA4251980.1"/>
    <property type="molecule type" value="Genomic_DNA"/>
</dbReference>
<name>A0ABP8DBL3_9ACTN</name>
<dbReference type="InterPro" id="IPR023213">
    <property type="entry name" value="CAT-like_dom_sf"/>
</dbReference>
<gene>
    <name evidence="2" type="ORF">GCM10022255_046710</name>
</gene>
<dbReference type="Gene3D" id="3.30.559.30">
    <property type="entry name" value="Nonribosomal peptide synthetase, condensation domain"/>
    <property type="match status" value="1"/>
</dbReference>
<feature type="region of interest" description="Disordered" evidence="1">
    <location>
        <begin position="198"/>
        <end position="224"/>
    </location>
</feature>
<comment type="caution">
    <text evidence="2">The sequence shown here is derived from an EMBL/GenBank/DDBJ whole genome shotgun (WGS) entry which is preliminary data.</text>
</comment>
<dbReference type="SUPFAM" id="SSF52777">
    <property type="entry name" value="CoA-dependent acyltransferases"/>
    <property type="match status" value="2"/>
</dbReference>
<protein>
    <recommendedName>
        <fullName evidence="4">Condensation domain-containing protein</fullName>
    </recommendedName>
</protein>
<dbReference type="Gene3D" id="3.30.559.10">
    <property type="entry name" value="Chloramphenicol acetyltransferase-like domain"/>
    <property type="match status" value="1"/>
</dbReference>
<organism evidence="2 3">
    <name type="scientific">Dactylosporangium darangshiense</name>
    <dbReference type="NCBI Taxonomy" id="579108"/>
    <lineage>
        <taxon>Bacteria</taxon>
        <taxon>Bacillati</taxon>
        <taxon>Actinomycetota</taxon>
        <taxon>Actinomycetes</taxon>
        <taxon>Micromonosporales</taxon>
        <taxon>Micromonosporaceae</taxon>
        <taxon>Dactylosporangium</taxon>
    </lineage>
</organism>